<evidence type="ECO:0000313" key="3">
    <source>
        <dbReference type="Proteomes" id="UP001283361"/>
    </source>
</evidence>
<dbReference type="InterPro" id="IPR016187">
    <property type="entry name" value="CTDL_fold"/>
</dbReference>
<dbReference type="Pfam" id="PF00059">
    <property type="entry name" value="Lectin_C"/>
    <property type="match status" value="1"/>
</dbReference>
<dbReference type="PROSITE" id="PS50041">
    <property type="entry name" value="C_TYPE_LECTIN_2"/>
    <property type="match status" value="1"/>
</dbReference>
<dbReference type="PANTHER" id="PTHR22803">
    <property type="entry name" value="MANNOSE, PHOSPHOLIPASE, LECTIN RECEPTOR RELATED"/>
    <property type="match status" value="1"/>
</dbReference>
<evidence type="ECO:0000259" key="1">
    <source>
        <dbReference type="PROSITE" id="PS50041"/>
    </source>
</evidence>
<dbReference type="InterPro" id="IPR001304">
    <property type="entry name" value="C-type_lectin-like"/>
</dbReference>
<feature type="domain" description="C-type lectin" evidence="1">
    <location>
        <begin position="33"/>
        <end position="146"/>
    </location>
</feature>
<dbReference type="Proteomes" id="UP001283361">
    <property type="component" value="Unassembled WGS sequence"/>
</dbReference>
<dbReference type="CDD" id="cd00037">
    <property type="entry name" value="CLECT"/>
    <property type="match status" value="2"/>
</dbReference>
<dbReference type="SUPFAM" id="SSF56436">
    <property type="entry name" value="C-type lectin-like"/>
    <property type="match status" value="2"/>
</dbReference>
<dbReference type="InterPro" id="IPR016186">
    <property type="entry name" value="C-type_lectin-like/link_sf"/>
</dbReference>
<comment type="caution">
    <text evidence="2">The sequence shown here is derived from an EMBL/GenBank/DDBJ whole genome shotgun (WGS) entry which is preliminary data.</text>
</comment>
<dbReference type="EMBL" id="JAWDGP010006845">
    <property type="protein sequence ID" value="KAK3734513.1"/>
    <property type="molecule type" value="Genomic_DNA"/>
</dbReference>
<keyword evidence="3" id="KW-1185">Reference proteome</keyword>
<dbReference type="Gene3D" id="3.10.100.10">
    <property type="entry name" value="Mannose-Binding Protein A, subunit A"/>
    <property type="match status" value="2"/>
</dbReference>
<organism evidence="2 3">
    <name type="scientific">Elysia crispata</name>
    <name type="common">lettuce slug</name>
    <dbReference type="NCBI Taxonomy" id="231223"/>
    <lineage>
        <taxon>Eukaryota</taxon>
        <taxon>Metazoa</taxon>
        <taxon>Spiralia</taxon>
        <taxon>Lophotrochozoa</taxon>
        <taxon>Mollusca</taxon>
        <taxon>Gastropoda</taxon>
        <taxon>Heterobranchia</taxon>
        <taxon>Euthyneura</taxon>
        <taxon>Panpulmonata</taxon>
        <taxon>Sacoglossa</taxon>
        <taxon>Placobranchoidea</taxon>
        <taxon>Plakobranchidae</taxon>
        <taxon>Elysia</taxon>
    </lineage>
</organism>
<dbReference type="AlphaFoldDB" id="A0AAE1CTK0"/>
<name>A0AAE1CTK0_9GAST</name>
<evidence type="ECO:0000313" key="2">
    <source>
        <dbReference type="EMBL" id="KAK3734513.1"/>
    </source>
</evidence>
<gene>
    <name evidence="2" type="ORF">RRG08_055267</name>
</gene>
<dbReference type="SMART" id="SM00034">
    <property type="entry name" value="CLECT"/>
    <property type="match status" value="1"/>
</dbReference>
<sequence length="582" mass="67146">MPVVDQGRGDSRNSLAVILDRTRCPDGWSLTPSSDNCIKLFDDDKSWNDARRACVKKYHLSHLIRITDPRKGSFISNFISQHENGLNKFWVEKSLNHREVTGVYKRRHKILQTEYSPEHTSEDCLMMSKSTLYSTDCNYKLGYICETSAEDCSDLTECINRTFSGSLVGTMDLIHYFMKNGAGQLAQVCVQLAECWEGRDPLCTSDKHNQEIKGLMDTLCSQVGFDLIDKAQKRCSGDSYSRMRKYVDEIQKQIPLQEDDSLCLRVSDRLEDIAVTSDEHCGTHAAMLVILLYSQQFSLQYKEYNCSDLDATCWMLKSCLRSSGGDFASGQEFQWEDIFRNLSNTDLRNLCSYEAHIKTCLDKYGHYCPNNKLVRDVKARTDVLQYACFDGFTEFESAGNDKFLRLYKAMSFLKEKCVEGFYDSLAPVDRKLIRDHAWNVYHSDVICKRIEETEKDCVKSTSEKWFEPITGVNSYRSYKIWLGVWLKAMGENFIRARERCYNVSPCPPWTITKSDGSGCLVVYKNKTYNDAHAYCKKKGGHLVLVSDWKMFLTINDFLIKMSSSMYRKFSFWISRDSPMVKH</sequence>
<accession>A0AAE1CTK0</accession>
<dbReference type="InterPro" id="IPR050111">
    <property type="entry name" value="C-type_lectin/snaclec_domain"/>
</dbReference>
<protein>
    <recommendedName>
        <fullName evidence="1">C-type lectin domain-containing protein</fullName>
    </recommendedName>
</protein>
<reference evidence="2" key="1">
    <citation type="journal article" date="2023" name="G3 (Bethesda)">
        <title>A reference genome for the long-term kleptoplast-retaining sea slug Elysia crispata morphotype clarki.</title>
        <authorList>
            <person name="Eastman K.E."/>
            <person name="Pendleton A.L."/>
            <person name="Shaikh M.A."/>
            <person name="Suttiyut T."/>
            <person name="Ogas R."/>
            <person name="Tomko P."/>
            <person name="Gavelis G."/>
            <person name="Widhalm J.R."/>
            <person name="Wisecaver J.H."/>
        </authorList>
    </citation>
    <scope>NUCLEOTIDE SEQUENCE</scope>
    <source>
        <strain evidence="2">ECLA1</strain>
    </source>
</reference>
<proteinExistence type="predicted"/>
<feature type="non-terminal residue" evidence="2">
    <location>
        <position position="1"/>
    </location>
</feature>